<protein>
    <submittedName>
        <fullName evidence="1">Uncharacterized protein</fullName>
    </submittedName>
</protein>
<reference evidence="1" key="1">
    <citation type="submission" date="2021-02" db="EMBL/GenBank/DDBJ databases">
        <authorList>
            <person name="Nowell W R."/>
        </authorList>
    </citation>
    <scope>NUCLEOTIDE SEQUENCE</scope>
</reference>
<comment type="caution">
    <text evidence="1">The sequence shown here is derived from an EMBL/GenBank/DDBJ whole genome shotgun (WGS) entry which is preliminary data.</text>
</comment>
<name>A0A817PYW9_9BILA</name>
<dbReference type="AlphaFoldDB" id="A0A817PYW9"/>
<organism evidence="1 3">
    <name type="scientific">Rotaria socialis</name>
    <dbReference type="NCBI Taxonomy" id="392032"/>
    <lineage>
        <taxon>Eukaryota</taxon>
        <taxon>Metazoa</taxon>
        <taxon>Spiralia</taxon>
        <taxon>Gnathifera</taxon>
        <taxon>Rotifera</taxon>
        <taxon>Eurotatoria</taxon>
        <taxon>Bdelloidea</taxon>
        <taxon>Philodinida</taxon>
        <taxon>Philodinidae</taxon>
        <taxon>Rotaria</taxon>
    </lineage>
</organism>
<dbReference type="EMBL" id="CAJOBO010000502">
    <property type="protein sequence ID" value="CAF4235681.1"/>
    <property type="molecule type" value="Genomic_DNA"/>
</dbReference>
<evidence type="ECO:0000313" key="2">
    <source>
        <dbReference type="EMBL" id="CAF4235681.1"/>
    </source>
</evidence>
<evidence type="ECO:0000313" key="3">
    <source>
        <dbReference type="Proteomes" id="UP000663833"/>
    </source>
</evidence>
<accession>A0A817PYW9</accession>
<gene>
    <name evidence="2" type="ORF">HFQ381_LOCUS9517</name>
    <name evidence="1" type="ORF">LUA448_LOCUS1227</name>
</gene>
<proteinExistence type="predicted"/>
<sequence length="131" mass="15329">MPNIHALKLGFISIDDREDTLTEQSQSFQYVYNRNMIKSIIVNEKYSLQKIKILVALCPHVEYLNIGIERKALALIMRFLLSQTNAGELFFLCTSGVPKSCRDEVQKLIQLEKLVRDYLIEFINGNLYLWW</sequence>
<dbReference type="EMBL" id="CAJNYD010000033">
    <property type="protein sequence ID" value="CAF3185521.1"/>
    <property type="molecule type" value="Genomic_DNA"/>
</dbReference>
<evidence type="ECO:0000313" key="1">
    <source>
        <dbReference type="EMBL" id="CAF3185521.1"/>
    </source>
</evidence>
<dbReference type="Proteomes" id="UP000663851">
    <property type="component" value="Unassembled WGS sequence"/>
</dbReference>
<dbReference type="Proteomes" id="UP000663833">
    <property type="component" value="Unassembled WGS sequence"/>
</dbReference>